<dbReference type="GO" id="GO:0016757">
    <property type="term" value="F:glycosyltransferase activity"/>
    <property type="evidence" value="ECO:0007669"/>
    <property type="project" value="UniProtKB-KW"/>
</dbReference>
<dbReference type="PANTHER" id="PTHR43179">
    <property type="entry name" value="RHAMNOSYLTRANSFERASE WBBL"/>
    <property type="match status" value="1"/>
</dbReference>
<dbReference type="SUPFAM" id="SSF53448">
    <property type="entry name" value="Nucleotide-diphospho-sugar transferases"/>
    <property type="match status" value="1"/>
</dbReference>
<proteinExistence type="inferred from homology"/>
<dbReference type="InterPro" id="IPR001173">
    <property type="entry name" value="Glyco_trans_2-like"/>
</dbReference>
<dbReference type="AlphaFoldDB" id="A0A369B6Y7"/>
<evidence type="ECO:0000313" key="6">
    <source>
        <dbReference type="EMBL" id="RCX17279.1"/>
    </source>
</evidence>
<sequence>MPCQAPVSIIIPVKNSGVDLFMTMESLKVSHTCLPYEVIIVNEDSIDGCCDFLMNYRFHQPVKLLKGHKGLPSRNLAAAHASGEYLIFCSPRLYFEDDWMELLLMPLMVGEADCVSPQLTIHESSRRKPPCSYEGLFLHSVQSFPWIGQGDELSWLSWECFAVSRAKFQEIGGMEEGFLSKELEAAEFSLRIWLLGGSCRLVSGVLLKVVFRQNFPNDDSSNQWGEDLLSISHLHFSDIRIASCRELVSQVFGLDILHNENAILDRVALSKEKYAVRRIRDDSWFFQHFGIPV</sequence>
<name>A0A369B6Y7_9BACL</name>
<comment type="pathway">
    <text evidence="1">Cell wall biogenesis; cell wall polysaccharide biosynthesis.</text>
</comment>
<gene>
    <name evidence="6" type="ORF">DFP94_1092</name>
</gene>
<dbReference type="CDD" id="cd00761">
    <property type="entry name" value="Glyco_tranf_GTA_type"/>
    <property type="match status" value="1"/>
</dbReference>
<dbReference type="Proteomes" id="UP000253090">
    <property type="component" value="Unassembled WGS sequence"/>
</dbReference>
<keyword evidence="4 6" id="KW-0808">Transferase</keyword>
<keyword evidence="3" id="KW-0328">Glycosyltransferase</keyword>
<protein>
    <submittedName>
        <fullName evidence="6">Glycosyl transferase family 2</fullName>
    </submittedName>
</protein>
<evidence type="ECO:0000259" key="5">
    <source>
        <dbReference type="Pfam" id="PF00535"/>
    </source>
</evidence>
<dbReference type="OrthoDB" id="396512at2"/>
<evidence type="ECO:0000313" key="7">
    <source>
        <dbReference type="Proteomes" id="UP000253090"/>
    </source>
</evidence>
<dbReference type="Pfam" id="PF00535">
    <property type="entry name" value="Glycos_transf_2"/>
    <property type="match status" value="1"/>
</dbReference>
<evidence type="ECO:0000256" key="1">
    <source>
        <dbReference type="ARBA" id="ARBA00004776"/>
    </source>
</evidence>
<organism evidence="6 7">
    <name type="scientific">Fontibacillus phaseoli</name>
    <dbReference type="NCBI Taxonomy" id="1416533"/>
    <lineage>
        <taxon>Bacteria</taxon>
        <taxon>Bacillati</taxon>
        <taxon>Bacillota</taxon>
        <taxon>Bacilli</taxon>
        <taxon>Bacillales</taxon>
        <taxon>Paenibacillaceae</taxon>
        <taxon>Fontibacillus</taxon>
    </lineage>
</organism>
<dbReference type="RefSeq" id="WP_114497928.1">
    <property type="nucleotide sequence ID" value="NZ_QPJW01000009.1"/>
</dbReference>
<evidence type="ECO:0000256" key="3">
    <source>
        <dbReference type="ARBA" id="ARBA00022676"/>
    </source>
</evidence>
<dbReference type="InterPro" id="IPR029044">
    <property type="entry name" value="Nucleotide-diphossugar_trans"/>
</dbReference>
<dbReference type="EMBL" id="QPJW01000009">
    <property type="protein sequence ID" value="RCX17279.1"/>
    <property type="molecule type" value="Genomic_DNA"/>
</dbReference>
<dbReference type="Gene3D" id="3.90.550.10">
    <property type="entry name" value="Spore Coat Polysaccharide Biosynthesis Protein SpsA, Chain A"/>
    <property type="match status" value="1"/>
</dbReference>
<dbReference type="PANTHER" id="PTHR43179:SF12">
    <property type="entry name" value="GALACTOFURANOSYLTRANSFERASE GLFT2"/>
    <property type="match status" value="1"/>
</dbReference>
<reference evidence="6 7" key="1">
    <citation type="submission" date="2018-07" db="EMBL/GenBank/DDBJ databases">
        <title>Genomic Encyclopedia of Type Strains, Phase III (KMG-III): the genomes of soil and plant-associated and newly described type strains.</title>
        <authorList>
            <person name="Whitman W."/>
        </authorList>
    </citation>
    <scope>NUCLEOTIDE SEQUENCE [LARGE SCALE GENOMIC DNA]</scope>
    <source>
        <strain evidence="6 7">CECT 8333</strain>
    </source>
</reference>
<comment type="similarity">
    <text evidence="2">Belongs to the glycosyltransferase 2 family.</text>
</comment>
<accession>A0A369B6Y7</accession>
<evidence type="ECO:0000256" key="2">
    <source>
        <dbReference type="ARBA" id="ARBA00006739"/>
    </source>
</evidence>
<feature type="domain" description="Glycosyltransferase 2-like" evidence="5">
    <location>
        <begin position="8"/>
        <end position="133"/>
    </location>
</feature>
<comment type="caution">
    <text evidence="6">The sequence shown here is derived from an EMBL/GenBank/DDBJ whole genome shotgun (WGS) entry which is preliminary data.</text>
</comment>
<keyword evidence="7" id="KW-1185">Reference proteome</keyword>
<evidence type="ECO:0000256" key="4">
    <source>
        <dbReference type="ARBA" id="ARBA00022679"/>
    </source>
</evidence>